<evidence type="ECO:0000313" key="2">
    <source>
        <dbReference type="Proteomes" id="UP000241364"/>
    </source>
</evidence>
<protein>
    <submittedName>
        <fullName evidence="1">Uncharacterized protein</fullName>
    </submittedName>
</protein>
<dbReference type="Proteomes" id="UP000241364">
    <property type="component" value="Chromosome i"/>
</dbReference>
<proteinExistence type="predicted"/>
<evidence type="ECO:0000313" key="1">
    <source>
        <dbReference type="EMBL" id="SOK58831.1"/>
    </source>
</evidence>
<reference evidence="2" key="1">
    <citation type="submission" date="2017-10" db="EMBL/GenBank/DDBJ databases">
        <authorList>
            <person name="Skurnik M."/>
        </authorList>
    </citation>
    <scope>NUCLEOTIDE SEQUENCE [LARGE SCALE GENOMIC DNA]</scope>
    <source>
        <strain evidence="2">fHe-Yen9-03</strain>
    </source>
</reference>
<sequence length="126" mass="14238">MKYGVRINNHKDITWCSCKAKAESIFNGYYDAVLFIGTDSDHLAYRFKANNYEIDEYIYAQENGCSDGNFIAVVEDKQGNVLYHSTIEGRGKCSDILVAISEALTASKVEHSYMCIDETLQLETWG</sequence>
<dbReference type="EMBL" id="LT960552">
    <property type="protein sequence ID" value="SOK58831.1"/>
    <property type="molecule type" value="Genomic_DNA"/>
</dbReference>
<gene>
    <name evidence="1" type="primary">g023</name>
</gene>
<name>A0A2C9CYA3_9CAUD</name>
<organism evidence="1 2">
    <name type="scientific">Yersinia phage fHe-Yen9-03</name>
    <dbReference type="NCBI Taxonomy" id="2052743"/>
    <lineage>
        <taxon>Viruses</taxon>
        <taxon>Duplodnaviria</taxon>
        <taxon>Heunggongvirae</taxon>
        <taxon>Uroviricota</taxon>
        <taxon>Caudoviricetes</taxon>
        <taxon>Eneladusvirus</taxon>
        <taxon>Eneladusvirus Yen904</taxon>
    </lineage>
</organism>
<accession>A0A2C9CYA3</accession>